<dbReference type="OrthoDB" id="1645744at2"/>
<dbReference type="Proteomes" id="UP000077355">
    <property type="component" value="Unassembled WGS sequence"/>
</dbReference>
<dbReference type="Gene3D" id="3.90.1720.10">
    <property type="entry name" value="endopeptidase domain like (from Nostoc punctiforme)"/>
    <property type="match status" value="1"/>
</dbReference>
<keyword evidence="2" id="KW-1185">Reference proteome</keyword>
<gene>
    <name evidence="1" type="ORF">PBAT_01610</name>
</gene>
<dbReference type="EMBL" id="LVJI01000001">
    <property type="protein sequence ID" value="OAB48361.1"/>
    <property type="molecule type" value="Genomic_DNA"/>
</dbReference>
<dbReference type="AlphaFoldDB" id="A0A168QYL2"/>
<sequence length="188" mass="21926">MTMKDHEIYVLLTDTGTVLNRTIKWFTKDPLNHASIAFDRKLTDVYSFGRKTQNNPFFAGFVKEDMSWELFKHATCEVYCCKVSTQVYNNIRNQILDMERNHAQYKYNLIGMLALLLNVEIKRDHAYFCSQFVASVFEKNGIHLINKSSLFATPGDLVNAPDLQLIYKGKLRHYIKPTRMAFKRTRTA</sequence>
<evidence type="ECO:0000313" key="2">
    <source>
        <dbReference type="Proteomes" id="UP000077355"/>
    </source>
</evidence>
<comment type="caution">
    <text evidence="1">The sequence shown here is derived from an EMBL/GenBank/DDBJ whole genome shotgun (WGS) entry which is preliminary data.</text>
</comment>
<protein>
    <submittedName>
        <fullName evidence="1">Uncharacterized protein</fullName>
    </submittedName>
</protein>
<dbReference type="InterPro" id="IPR038765">
    <property type="entry name" value="Papain-like_cys_pep_sf"/>
</dbReference>
<reference evidence="1 2" key="1">
    <citation type="submission" date="2016-03" db="EMBL/GenBank/DDBJ databases">
        <title>Draft genome sequence of Paenibacillus antarcticus CECT 5836.</title>
        <authorList>
            <person name="Shin S.-K."/>
            <person name="Yi H."/>
        </authorList>
    </citation>
    <scope>NUCLEOTIDE SEQUENCE [LARGE SCALE GENOMIC DNA]</scope>
    <source>
        <strain evidence="1 2">CECT 5836</strain>
    </source>
</reference>
<dbReference type="SUPFAM" id="SSF54001">
    <property type="entry name" value="Cysteine proteinases"/>
    <property type="match status" value="1"/>
</dbReference>
<evidence type="ECO:0000313" key="1">
    <source>
        <dbReference type="EMBL" id="OAB48361.1"/>
    </source>
</evidence>
<accession>A0A168QYL2</accession>
<dbReference type="RefSeq" id="WP_068645994.1">
    <property type="nucleotide sequence ID" value="NZ_LVJI01000001.1"/>
</dbReference>
<proteinExistence type="predicted"/>
<organism evidence="1 2">
    <name type="scientific">Paenibacillus antarcticus</name>
    <dbReference type="NCBI Taxonomy" id="253703"/>
    <lineage>
        <taxon>Bacteria</taxon>
        <taxon>Bacillati</taxon>
        <taxon>Bacillota</taxon>
        <taxon>Bacilli</taxon>
        <taxon>Bacillales</taxon>
        <taxon>Paenibacillaceae</taxon>
        <taxon>Paenibacillus</taxon>
    </lineage>
</organism>
<name>A0A168QYL2_9BACL</name>